<dbReference type="Pfam" id="PF05050">
    <property type="entry name" value="Methyltransf_21"/>
    <property type="match status" value="1"/>
</dbReference>
<dbReference type="Proteomes" id="UP000177112">
    <property type="component" value="Unassembled WGS sequence"/>
</dbReference>
<protein>
    <recommendedName>
        <fullName evidence="1">Methyltransferase FkbM domain-containing protein</fullName>
    </recommendedName>
</protein>
<dbReference type="NCBIfam" id="TIGR01444">
    <property type="entry name" value="fkbM_fam"/>
    <property type="match status" value="1"/>
</dbReference>
<dbReference type="Gene3D" id="3.40.50.150">
    <property type="entry name" value="Vaccinia Virus protein VP39"/>
    <property type="match status" value="1"/>
</dbReference>
<dbReference type="STRING" id="1801748.A3B84_01360"/>
<reference evidence="2 3" key="1">
    <citation type="journal article" date="2016" name="Nat. Commun.">
        <title>Thousands of microbial genomes shed light on interconnected biogeochemical processes in an aquifer system.</title>
        <authorList>
            <person name="Anantharaman K."/>
            <person name="Brown C.T."/>
            <person name="Hug L.A."/>
            <person name="Sharon I."/>
            <person name="Castelle C.J."/>
            <person name="Probst A.J."/>
            <person name="Thomas B.C."/>
            <person name="Singh A."/>
            <person name="Wilkins M.J."/>
            <person name="Karaoz U."/>
            <person name="Brodie E.L."/>
            <person name="Williams K.H."/>
            <person name="Hubbard S.S."/>
            <person name="Banfield J.F."/>
        </authorList>
    </citation>
    <scope>NUCLEOTIDE SEQUENCE [LARGE SCALE GENOMIC DNA]</scope>
</reference>
<comment type="caution">
    <text evidence="2">The sequence shown here is derived from an EMBL/GenBank/DDBJ whole genome shotgun (WGS) entry which is preliminary data.</text>
</comment>
<dbReference type="EMBL" id="MFTY01000011">
    <property type="protein sequence ID" value="OGI71509.1"/>
    <property type="molecule type" value="Genomic_DNA"/>
</dbReference>
<sequence length="287" mass="33226">MKKFKKKIKKYLSQRLPESVKYFIRKILKFVKPVGNTKIPIEELKIFELLKDEMSVVFDVGAREDLSFYKIKNNCSYHLFEPSTESITSLKKQIALLDNPDIIVNEFGLSDRKENDCIYYEESQSFTINPYVKSVNTGKRYSLRTLDEYIVEHNIIHIDFLKIDAEGLDYRIIMGGLEAVKTKVSFIQFEYWDGVKKFVDLLGDTFNLYLMMVPGLLEVILEDATEHMTKSQKQKDYIKSVISLDKDIVDLIDRILIPMGCGGNILGISKNTNKIDVSKITFDVDQK</sequence>
<proteinExistence type="predicted"/>
<evidence type="ECO:0000313" key="3">
    <source>
        <dbReference type="Proteomes" id="UP000177112"/>
    </source>
</evidence>
<accession>A0A1F6VPK8</accession>
<dbReference type="InterPro" id="IPR029063">
    <property type="entry name" value="SAM-dependent_MTases_sf"/>
</dbReference>
<dbReference type="AlphaFoldDB" id="A0A1F6VPK8"/>
<feature type="domain" description="Methyltransferase FkbM" evidence="1">
    <location>
        <begin position="59"/>
        <end position="190"/>
    </location>
</feature>
<evidence type="ECO:0000313" key="2">
    <source>
        <dbReference type="EMBL" id="OGI71509.1"/>
    </source>
</evidence>
<gene>
    <name evidence="2" type="ORF">A3B84_01360</name>
</gene>
<name>A0A1F6VPK8_9BACT</name>
<dbReference type="InterPro" id="IPR006342">
    <property type="entry name" value="FkbM_mtfrase"/>
</dbReference>
<organism evidence="2 3">
    <name type="scientific">Candidatus Nomurabacteria bacterium RIFCSPHIGHO2_02_FULL_35_13</name>
    <dbReference type="NCBI Taxonomy" id="1801748"/>
    <lineage>
        <taxon>Bacteria</taxon>
        <taxon>Candidatus Nomuraibacteriota</taxon>
    </lineage>
</organism>
<dbReference type="SUPFAM" id="SSF53335">
    <property type="entry name" value="S-adenosyl-L-methionine-dependent methyltransferases"/>
    <property type="match status" value="1"/>
</dbReference>
<evidence type="ECO:0000259" key="1">
    <source>
        <dbReference type="Pfam" id="PF05050"/>
    </source>
</evidence>